<evidence type="ECO:0000313" key="2">
    <source>
        <dbReference type="EMBL" id="TKX32373.1"/>
    </source>
</evidence>
<sequence>GVASKSILTQTSRFESTMTDGGRNYNLTLEGHVLVDGESFIPLQIITDEVSGDHRIVYQTRDEKIVDMTDKLSGGKIGAQLELRGRTYDKKTQRYDGGILQGYKDDLNTFAKTLITHANNIYASSAKSSVQSDTLSYLTDDTTLTNYDKNIQTGTFDVIIYDDKGQEVNKKTIT</sequence>
<gene>
    <name evidence="2" type="ORF">CQA75_09030</name>
</gene>
<organism evidence="2 3">
    <name type="scientific">Campylobacter taeniopygiae</name>
    <dbReference type="NCBI Taxonomy" id="2510188"/>
    <lineage>
        <taxon>Bacteria</taxon>
        <taxon>Pseudomonadati</taxon>
        <taxon>Campylobacterota</taxon>
        <taxon>Epsilonproteobacteria</taxon>
        <taxon>Campylobacterales</taxon>
        <taxon>Campylobacteraceae</taxon>
        <taxon>Campylobacter</taxon>
    </lineage>
</organism>
<feature type="non-terminal residue" evidence="2">
    <location>
        <position position="1"/>
    </location>
</feature>
<dbReference type="Pfam" id="PF22638">
    <property type="entry name" value="FlgK_D1"/>
    <property type="match status" value="1"/>
</dbReference>
<keyword evidence="2" id="KW-0966">Cell projection</keyword>
<keyword evidence="2" id="KW-0282">Flagellum</keyword>
<dbReference type="Proteomes" id="UP000309584">
    <property type="component" value="Unassembled WGS sequence"/>
</dbReference>
<name>A0ABY2TH33_9BACT</name>
<reference evidence="2 3" key="1">
    <citation type="submission" date="2018-05" db="EMBL/GenBank/DDBJ databases">
        <title>Novel Campyloabacter and Helicobacter Species and Strains.</title>
        <authorList>
            <person name="Mannion A.J."/>
            <person name="Shen Z."/>
            <person name="Fox J.G."/>
        </authorList>
    </citation>
    <scope>NUCLEOTIDE SEQUENCE [LARGE SCALE GENOMIC DNA]</scope>
    <source>
        <strain evidence="3">MIT10-5678</strain>
    </source>
</reference>
<keyword evidence="2" id="KW-0969">Cilium</keyword>
<dbReference type="EMBL" id="NXLY01000067">
    <property type="protein sequence ID" value="TKX32373.1"/>
    <property type="molecule type" value="Genomic_DNA"/>
</dbReference>
<accession>A0ABY2TH33</accession>
<dbReference type="RefSeq" id="WP_407920031.1">
    <property type="nucleotide sequence ID" value="NZ_NXLY01000067.1"/>
</dbReference>
<evidence type="ECO:0000313" key="3">
    <source>
        <dbReference type="Proteomes" id="UP000309584"/>
    </source>
</evidence>
<comment type="caution">
    <text evidence="2">The sequence shown here is derived from an EMBL/GenBank/DDBJ whole genome shotgun (WGS) entry which is preliminary data.</text>
</comment>
<keyword evidence="3" id="KW-1185">Reference proteome</keyword>
<feature type="non-terminal residue" evidence="2">
    <location>
        <position position="174"/>
    </location>
</feature>
<evidence type="ECO:0000259" key="1">
    <source>
        <dbReference type="Pfam" id="PF22638"/>
    </source>
</evidence>
<proteinExistence type="predicted"/>
<dbReference type="InterPro" id="IPR053927">
    <property type="entry name" value="FlgK_helical"/>
</dbReference>
<feature type="domain" description="Flagellar hook-associated protein FlgK helical" evidence="1">
    <location>
        <begin position="18"/>
        <end position="124"/>
    </location>
</feature>
<protein>
    <submittedName>
        <fullName evidence="2">Flagellar hook-associated protein FlgK</fullName>
    </submittedName>
</protein>